<dbReference type="UniPathway" id="UPA00378"/>
<keyword evidence="5 11" id="KW-0808">Transferase</keyword>
<evidence type="ECO:0000256" key="4">
    <source>
        <dbReference type="ARBA" id="ARBA00022676"/>
    </source>
</evidence>
<dbReference type="AlphaFoldDB" id="A0A0L6UCC2"/>
<keyword evidence="7 11" id="KW-0256">Endoplasmic reticulum</keyword>
<dbReference type="EC" id="2.4.1.-" evidence="11"/>
<evidence type="ECO:0000256" key="8">
    <source>
        <dbReference type="ARBA" id="ARBA00022989"/>
    </source>
</evidence>
<sequence>MVSWSVCLEELKKNHNSVEGNGNTQPRGTRLAALLNNHQARPRTNISINGLRSTSELAGHHPLITTFQMVLRCKNVLPDKTICKVEKLTFPPLEQETSPWTLDYPPFFALFEYLLSCVALLVDPKIVQLENLGYQEPSCVGFQRASVILTELVLGAALLKLTRTPTKPQNRTTALATTAAIFLHPGFIIVDHIHFQYNGFLFGILLWSIWAAREKKFCLSALLFASLLNLKHIFIYLAPPFLVYLFRAHCMGKNQRLSFVKLMQLGSIVLGTCAVSFGPFLIASGFDGIVQIIARLFPFKRGLNHAYWAGNVWALYSTMDRILLKFQLSRGISVDPSVLNSTSRGLIGDTAFGVLPTITPNTCLSLTLGFIIIIMSKLWLDPTYTCFLKSIILSAFTSFLFGWHVHEKAALLFLVPLTLIAVEDYYLYRTWLVASLAGISGLFPLLIHSTETPIKLLVTFIWLGSCSKLFKRDLHRPKVSNLIILVTKLENLYLLGAACLHAYFSILHGFIMAHYYPKNNSLEFLPLMMVSFYTSVGIVWAFCRLVLDFFLS</sequence>
<evidence type="ECO:0000256" key="7">
    <source>
        <dbReference type="ARBA" id="ARBA00022824"/>
    </source>
</evidence>
<accession>A0A0L6UCC2</accession>
<keyword evidence="13" id="KW-1185">Reference proteome</keyword>
<feature type="transmembrane region" description="Helical" evidence="11">
    <location>
        <begin position="195"/>
        <end position="212"/>
    </location>
</feature>
<evidence type="ECO:0000256" key="10">
    <source>
        <dbReference type="ARBA" id="ARBA00047346"/>
    </source>
</evidence>
<name>A0A0L6UCC2_9BASI</name>
<evidence type="ECO:0000256" key="9">
    <source>
        <dbReference type="ARBA" id="ARBA00023136"/>
    </source>
</evidence>
<feature type="transmembrane region" description="Helical" evidence="11">
    <location>
        <begin position="387"/>
        <end position="405"/>
    </location>
</feature>
<dbReference type="GO" id="GO:0006487">
    <property type="term" value="P:protein N-linked glycosylation"/>
    <property type="evidence" value="ECO:0007669"/>
    <property type="project" value="TreeGrafter"/>
</dbReference>
<protein>
    <recommendedName>
        <fullName evidence="11">Alpha-1,3-glucosyltransferase</fullName>
        <ecNumber evidence="11">2.4.1.-</ecNumber>
    </recommendedName>
</protein>
<dbReference type="Pfam" id="PF03155">
    <property type="entry name" value="Alg6_Alg8"/>
    <property type="match status" value="1"/>
</dbReference>
<feature type="transmembrane region" description="Helical" evidence="11">
    <location>
        <begin position="351"/>
        <end position="375"/>
    </location>
</feature>
<comment type="catalytic activity">
    <reaction evidence="10">
        <text>an alpha-D-Glc-(1-&gt;3)-alpha-D-Man-(1-&gt;2)-alpha-D-Man-(1-&gt;2)-alpha-D-Man-(1-&gt;3)-[alpha-D-Man-(1-&gt;2)-alpha-D-Man-(1-&gt;3)-[alpha-D-Man-(1-&gt;2)-alpha-D-Man-(1-&gt;6)]-alpha-D-Man-(1-&gt;6)]-beta-D-Man-(1-&gt;4)-beta-D-GlcNAc-(1-&gt;4)-alpha-D-GlcNAc-diphospho-di-trans,poly-cis-dolichol + a di-trans,poly-cis-dolichyl beta-D-glucosyl phosphate = an alpha-D-Glc-(1-&gt;3)-alpha-D-Glc-(1-&gt;3)-alpha-D-Man-(1-&gt;2)-alpha-D-Man-(1-&gt;2)-alpha-D-Man-(1-&gt;3)-[alpha-D-Man-(1-&gt;2)-alpha-D-Man-(1-&gt;3)-[alpha-D-Man-(1-&gt;2)-alpha-D-Man-(1-&gt;6)]-alpha-D-Man-(1-&gt;6)]-beta-D-Man-(1-&gt;4)-beta-D-GlcNAc-(1-&gt;4)-alpha-D-GlcNAc-diphospho-di-trans,poly-cis-dolichol + a di-trans,poly-cis-dolichyl phosphate + H(+)</text>
        <dbReference type="Rhea" id="RHEA:31307"/>
        <dbReference type="Rhea" id="RHEA-COMP:19498"/>
        <dbReference type="Rhea" id="RHEA-COMP:19502"/>
        <dbReference type="Rhea" id="RHEA-COMP:19521"/>
        <dbReference type="Rhea" id="RHEA-COMP:19522"/>
        <dbReference type="ChEBI" id="CHEBI:15378"/>
        <dbReference type="ChEBI" id="CHEBI:57525"/>
        <dbReference type="ChEBI" id="CHEBI:57683"/>
        <dbReference type="ChEBI" id="CHEBI:132521"/>
        <dbReference type="ChEBI" id="CHEBI:132522"/>
        <dbReference type="EC" id="2.4.1.265"/>
    </reaction>
    <physiologicalReaction direction="left-to-right" evidence="10">
        <dbReference type="Rhea" id="RHEA:31308"/>
    </physiologicalReaction>
</comment>
<evidence type="ECO:0000256" key="5">
    <source>
        <dbReference type="ARBA" id="ARBA00022679"/>
    </source>
</evidence>
<comment type="subcellular location">
    <subcellularLocation>
        <location evidence="1 11">Endoplasmic reticulum membrane</location>
        <topology evidence="1 11">Multi-pass membrane protein</topology>
    </subcellularLocation>
</comment>
<evidence type="ECO:0000256" key="2">
    <source>
        <dbReference type="ARBA" id="ARBA00004922"/>
    </source>
</evidence>
<reference evidence="12 13" key="1">
    <citation type="submission" date="2015-08" db="EMBL/GenBank/DDBJ databases">
        <title>Next Generation Sequencing and Analysis of the Genome of Puccinia sorghi L Schw, the Causal Agent of Maize Common Rust.</title>
        <authorList>
            <person name="Rochi L."/>
            <person name="Burguener G."/>
            <person name="Darino M."/>
            <person name="Turjanski A."/>
            <person name="Kreff E."/>
            <person name="Dieguez M.J."/>
            <person name="Sacco F."/>
        </authorList>
    </citation>
    <scope>NUCLEOTIDE SEQUENCE [LARGE SCALE GENOMIC DNA]</scope>
    <source>
        <strain evidence="12 13">RO10H11247</strain>
    </source>
</reference>
<evidence type="ECO:0000256" key="6">
    <source>
        <dbReference type="ARBA" id="ARBA00022692"/>
    </source>
</evidence>
<gene>
    <name evidence="12" type="ORF">VP01_810g1</name>
</gene>
<dbReference type="PANTHER" id="PTHR12413">
    <property type="entry name" value="DOLICHYL GLYCOSYLTRANSFERASE"/>
    <property type="match status" value="1"/>
</dbReference>
<feature type="transmembrane region" description="Helical" evidence="11">
    <location>
        <begin position="219"/>
        <end position="246"/>
    </location>
</feature>
<dbReference type="EMBL" id="LAVV01013616">
    <property type="protein sequence ID" value="KNZ45440.1"/>
    <property type="molecule type" value="Genomic_DNA"/>
</dbReference>
<feature type="transmembrane region" description="Helical" evidence="11">
    <location>
        <begin position="266"/>
        <end position="294"/>
    </location>
</feature>
<evidence type="ECO:0000256" key="3">
    <source>
        <dbReference type="ARBA" id="ARBA00008715"/>
    </source>
</evidence>
<keyword evidence="8 11" id="KW-1133">Transmembrane helix</keyword>
<feature type="transmembrane region" description="Helical" evidence="11">
    <location>
        <begin position="491"/>
        <end position="512"/>
    </location>
</feature>
<feature type="transmembrane region" description="Helical" evidence="11">
    <location>
        <begin position="524"/>
        <end position="547"/>
    </location>
</feature>
<evidence type="ECO:0000313" key="13">
    <source>
        <dbReference type="Proteomes" id="UP000037035"/>
    </source>
</evidence>
<dbReference type="STRING" id="27349.A0A0L6UCC2"/>
<dbReference type="Proteomes" id="UP000037035">
    <property type="component" value="Unassembled WGS sequence"/>
</dbReference>
<organism evidence="12 13">
    <name type="scientific">Puccinia sorghi</name>
    <dbReference type="NCBI Taxonomy" id="27349"/>
    <lineage>
        <taxon>Eukaryota</taxon>
        <taxon>Fungi</taxon>
        <taxon>Dikarya</taxon>
        <taxon>Basidiomycota</taxon>
        <taxon>Pucciniomycotina</taxon>
        <taxon>Pucciniomycetes</taxon>
        <taxon>Pucciniales</taxon>
        <taxon>Pucciniaceae</taxon>
        <taxon>Puccinia</taxon>
    </lineage>
</organism>
<dbReference type="PANTHER" id="PTHR12413:SF2">
    <property type="entry name" value="DOLICHYL PYROPHOSPHATE GLC1MAN9GLCNAC2 ALPHA-1,3-GLUCOSYLTRANSFERASE-RELATED"/>
    <property type="match status" value="1"/>
</dbReference>
<evidence type="ECO:0000256" key="11">
    <source>
        <dbReference type="RuleBase" id="RU363110"/>
    </source>
</evidence>
<comment type="pathway">
    <text evidence="2 11">Protein modification; protein glycosylation.</text>
</comment>
<keyword evidence="9 11" id="KW-0472">Membrane</keyword>
<comment type="caution">
    <text evidence="12">The sequence shown here is derived from an EMBL/GenBank/DDBJ whole genome shotgun (WGS) entry which is preliminary data.</text>
</comment>
<keyword evidence="4 11" id="KW-0328">Glycosyltransferase</keyword>
<dbReference type="GO" id="GO:0005789">
    <property type="term" value="C:endoplasmic reticulum membrane"/>
    <property type="evidence" value="ECO:0007669"/>
    <property type="project" value="UniProtKB-SubCell"/>
</dbReference>
<proteinExistence type="inferred from homology"/>
<feature type="transmembrane region" description="Helical" evidence="11">
    <location>
        <begin position="426"/>
        <end position="447"/>
    </location>
</feature>
<keyword evidence="6 11" id="KW-0812">Transmembrane</keyword>
<dbReference type="InterPro" id="IPR004856">
    <property type="entry name" value="Glyco_trans_ALG6/ALG8"/>
</dbReference>
<comment type="similarity">
    <text evidence="3 11">Belongs to the ALG6/ALG8 glucosyltransferase family.</text>
</comment>
<evidence type="ECO:0000313" key="12">
    <source>
        <dbReference type="EMBL" id="KNZ45440.1"/>
    </source>
</evidence>
<dbReference type="VEuPathDB" id="FungiDB:VP01_810g1"/>
<dbReference type="GO" id="GO:0042283">
    <property type="term" value="F:dolichyl pyrophosphate Glc1Man9GlcNAc2 alpha-1,3-glucosyltransferase activity"/>
    <property type="evidence" value="ECO:0007669"/>
    <property type="project" value="UniProtKB-EC"/>
</dbReference>
<dbReference type="OrthoDB" id="1689333at2759"/>
<evidence type="ECO:0000256" key="1">
    <source>
        <dbReference type="ARBA" id="ARBA00004477"/>
    </source>
</evidence>